<feature type="region of interest" description="Disordered" evidence="4">
    <location>
        <begin position="178"/>
        <end position="199"/>
    </location>
</feature>
<sequence length="371" mass="39992">MGNTLSGKEYNLEDHGQSCRKLFDEYVADPNKFQDLSSKVVAITGTSEKSIGFHIAEVAVRKNAKVLMLCNRDSKSSAQGTKDLKELAKGCGSPTVIETVTCDLQDLDSVCSAATQINKIATKHNGLDVLVCNAGVMALKDLRTKDGYDVQMQTNQLSHFVLVEGVWKSIVQASKSRGEARVATHSSSARDSPGKDLEKDYFMQSKPGSLGGERSMFSEMLLGFRGPWSRYHQTKLANANFAMALHDKIAASSLKGKIQVSSADPGLATSNLQVTTMSDGGMPSWAAKLLGGNGQSPADGSLPISMCAFGVNTKSGCFYMPQQQLKGPPICTVEEGVAVKKGGEKLVVSMTNRENVWKWCEEALGMKFDIE</sequence>
<proteinExistence type="inferred from homology"/>
<dbReference type="InterPro" id="IPR036291">
    <property type="entry name" value="NAD(P)-bd_dom_sf"/>
</dbReference>
<evidence type="ECO:0000256" key="2">
    <source>
        <dbReference type="ARBA" id="ARBA00022857"/>
    </source>
</evidence>
<evidence type="ECO:0000256" key="4">
    <source>
        <dbReference type="SAM" id="MobiDB-lite"/>
    </source>
</evidence>
<reference evidence="5" key="1">
    <citation type="submission" date="2020-06" db="EMBL/GenBank/DDBJ databases">
        <authorList>
            <consortium name="Plant Systems Biology data submission"/>
        </authorList>
    </citation>
    <scope>NUCLEOTIDE SEQUENCE</scope>
    <source>
        <strain evidence="5">D6</strain>
    </source>
</reference>
<keyword evidence="3" id="KW-0560">Oxidoreductase</keyword>
<keyword evidence="2" id="KW-0521">NADP</keyword>
<comment type="similarity">
    <text evidence="1">Belongs to the short-chain dehydrogenases/reductases (SDR) family.</text>
</comment>
<dbReference type="PANTHER" id="PTHR24320:SF282">
    <property type="entry name" value="WW DOMAIN-CONTAINING OXIDOREDUCTASE"/>
    <property type="match status" value="1"/>
</dbReference>
<accession>A0A9N8H9V8</accession>
<evidence type="ECO:0000256" key="3">
    <source>
        <dbReference type="ARBA" id="ARBA00023002"/>
    </source>
</evidence>
<dbReference type="PANTHER" id="PTHR24320">
    <property type="entry name" value="RETINOL DEHYDROGENASE"/>
    <property type="match status" value="1"/>
</dbReference>
<comment type="caution">
    <text evidence="5">The sequence shown here is derived from an EMBL/GenBank/DDBJ whole genome shotgun (WGS) entry which is preliminary data.</text>
</comment>
<dbReference type="GO" id="GO:0016491">
    <property type="term" value="F:oxidoreductase activity"/>
    <property type="evidence" value="ECO:0007669"/>
    <property type="project" value="UniProtKB-KW"/>
</dbReference>
<evidence type="ECO:0000256" key="1">
    <source>
        <dbReference type="ARBA" id="ARBA00006484"/>
    </source>
</evidence>
<evidence type="ECO:0000313" key="6">
    <source>
        <dbReference type="Proteomes" id="UP001153069"/>
    </source>
</evidence>
<gene>
    <name evidence="5" type="ORF">SEMRO_219_G090480.1</name>
</gene>
<dbReference type="EMBL" id="CAICTM010000218">
    <property type="protein sequence ID" value="CAB9505122.1"/>
    <property type="molecule type" value="Genomic_DNA"/>
</dbReference>
<dbReference type="OrthoDB" id="10265294at2759"/>
<dbReference type="Proteomes" id="UP001153069">
    <property type="component" value="Unassembled WGS sequence"/>
</dbReference>
<name>A0A9N8H9V8_9STRA</name>
<dbReference type="Gene3D" id="3.40.50.720">
    <property type="entry name" value="NAD(P)-binding Rossmann-like Domain"/>
    <property type="match status" value="1"/>
</dbReference>
<evidence type="ECO:0000313" key="5">
    <source>
        <dbReference type="EMBL" id="CAB9505122.1"/>
    </source>
</evidence>
<dbReference type="AlphaFoldDB" id="A0A9N8H9V8"/>
<organism evidence="5 6">
    <name type="scientific">Seminavis robusta</name>
    <dbReference type="NCBI Taxonomy" id="568900"/>
    <lineage>
        <taxon>Eukaryota</taxon>
        <taxon>Sar</taxon>
        <taxon>Stramenopiles</taxon>
        <taxon>Ochrophyta</taxon>
        <taxon>Bacillariophyta</taxon>
        <taxon>Bacillariophyceae</taxon>
        <taxon>Bacillariophycidae</taxon>
        <taxon>Naviculales</taxon>
        <taxon>Naviculaceae</taxon>
        <taxon>Seminavis</taxon>
    </lineage>
</organism>
<keyword evidence="6" id="KW-1185">Reference proteome</keyword>
<dbReference type="Pfam" id="PF00106">
    <property type="entry name" value="adh_short"/>
    <property type="match status" value="1"/>
</dbReference>
<protein>
    <submittedName>
        <fullName evidence="5">WW domain-containing oxidoreductase</fullName>
    </submittedName>
</protein>
<dbReference type="InterPro" id="IPR002347">
    <property type="entry name" value="SDR_fam"/>
</dbReference>
<dbReference type="SUPFAM" id="SSF51735">
    <property type="entry name" value="NAD(P)-binding Rossmann-fold domains"/>
    <property type="match status" value="1"/>
</dbReference>